<feature type="compositionally biased region" description="Polar residues" evidence="1">
    <location>
        <begin position="129"/>
        <end position="140"/>
    </location>
</feature>
<sequence>MKPYIPAIHSPYTSVSDPQEESAQLRRLEYTLHSSHSQAGTGDFIPRGTLEVILQPDLIRRVLEESLPSMPKPSLERCANEITGHAPPFLKIFALLVLSGATQRIGNFVDSGVDDSYLSMPDPGPSGSLGIQDSSDTAQEQEAKGRSRWNFVLWGMGVRHTWSFFDRWWGVLSPVFEGV</sequence>
<dbReference type="Proteomes" id="UP000193144">
    <property type="component" value="Unassembled WGS sequence"/>
</dbReference>
<organism evidence="2 3">
    <name type="scientific">Clohesyomyces aquaticus</name>
    <dbReference type="NCBI Taxonomy" id="1231657"/>
    <lineage>
        <taxon>Eukaryota</taxon>
        <taxon>Fungi</taxon>
        <taxon>Dikarya</taxon>
        <taxon>Ascomycota</taxon>
        <taxon>Pezizomycotina</taxon>
        <taxon>Dothideomycetes</taxon>
        <taxon>Pleosporomycetidae</taxon>
        <taxon>Pleosporales</taxon>
        <taxon>Lindgomycetaceae</taxon>
        <taxon>Clohesyomyces</taxon>
    </lineage>
</organism>
<evidence type="ECO:0000313" key="3">
    <source>
        <dbReference type="Proteomes" id="UP000193144"/>
    </source>
</evidence>
<reference evidence="2 3" key="1">
    <citation type="submission" date="2016-07" db="EMBL/GenBank/DDBJ databases">
        <title>Pervasive Adenine N6-methylation of Active Genes in Fungi.</title>
        <authorList>
            <consortium name="DOE Joint Genome Institute"/>
            <person name="Mondo S.J."/>
            <person name="Dannebaum R.O."/>
            <person name="Kuo R.C."/>
            <person name="Labutti K."/>
            <person name="Haridas S."/>
            <person name="Kuo A."/>
            <person name="Salamov A."/>
            <person name="Ahrendt S.R."/>
            <person name="Lipzen A."/>
            <person name="Sullivan W."/>
            <person name="Andreopoulos W.B."/>
            <person name="Clum A."/>
            <person name="Lindquist E."/>
            <person name="Daum C."/>
            <person name="Ramamoorthy G.K."/>
            <person name="Gryganskyi A."/>
            <person name="Culley D."/>
            <person name="Magnuson J.K."/>
            <person name="James T.Y."/>
            <person name="O'Malley M.A."/>
            <person name="Stajich J.E."/>
            <person name="Spatafora J.W."/>
            <person name="Visel A."/>
            <person name="Grigoriev I.V."/>
        </authorList>
    </citation>
    <scope>NUCLEOTIDE SEQUENCE [LARGE SCALE GENOMIC DNA]</scope>
    <source>
        <strain evidence="2 3">CBS 115471</strain>
    </source>
</reference>
<keyword evidence="3" id="KW-1185">Reference proteome</keyword>
<name>A0A1Y1YFX9_9PLEO</name>
<protein>
    <submittedName>
        <fullName evidence="2">Uncharacterized protein</fullName>
    </submittedName>
</protein>
<proteinExistence type="predicted"/>
<evidence type="ECO:0000313" key="2">
    <source>
        <dbReference type="EMBL" id="ORX96895.1"/>
    </source>
</evidence>
<comment type="caution">
    <text evidence="2">The sequence shown here is derived from an EMBL/GenBank/DDBJ whole genome shotgun (WGS) entry which is preliminary data.</text>
</comment>
<dbReference type="OrthoDB" id="1046782at2759"/>
<evidence type="ECO:0000256" key="1">
    <source>
        <dbReference type="SAM" id="MobiDB-lite"/>
    </source>
</evidence>
<gene>
    <name evidence="2" type="ORF">BCR34DRAFT_578285</name>
</gene>
<dbReference type="EMBL" id="MCFA01000245">
    <property type="protein sequence ID" value="ORX96895.1"/>
    <property type="molecule type" value="Genomic_DNA"/>
</dbReference>
<accession>A0A1Y1YFX9</accession>
<feature type="region of interest" description="Disordered" evidence="1">
    <location>
        <begin position="116"/>
        <end position="140"/>
    </location>
</feature>
<dbReference type="AlphaFoldDB" id="A0A1Y1YFX9"/>